<dbReference type="eggNOG" id="KOG1286">
    <property type="taxonomic scope" value="Eukaryota"/>
</dbReference>
<keyword evidence="3 7" id="KW-0812">Transmembrane</keyword>
<evidence type="ECO:0000256" key="4">
    <source>
        <dbReference type="ARBA" id="ARBA00022970"/>
    </source>
</evidence>
<feature type="transmembrane region" description="Helical" evidence="7">
    <location>
        <begin position="373"/>
        <end position="397"/>
    </location>
</feature>
<protein>
    <recommendedName>
        <fullName evidence="8">Amino acid permease/ SLC12A domain-containing protein</fullName>
    </recommendedName>
</protein>
<feature type="transmembrane region" description="Helical" evidence="7">
    <location>
        <begin position="158"/>
        <end position="178"/>
    </location>
</feature>
<dbReference type="KEGG" id="pfj:MYCFIDRAFT_190787"/>
<feature type="transmembrane region" description="Helical" evidence="7">
    <location>
        <begin position="101"/>
        <end position="120"/>
    </location>
</feature>
<evidence type="ECO:0000256" key="3">
    <source>
        <dbReference type="ARBA" id="ARBA00022692"/>
    </source>
</evidence>
<evidence type="ECO:0000256" key="6">
    <source>
        <dbReference type="ARBA" id="ARBA00023136"/>
    </source>
</evidence>
<feature type="domain" description="Amino acid permease/ SLC12A" evidence="8">
    <location>
        <begin position="20"/>
        <end position="483"/>
    </location>
</feature>
<evidence type="ECO:0000313" key="10">
    <source>
        <dbReference type="Proteomes" id="UP000016932"/>
    </source>
</evidence>
<dbReference type="VEuPathDB" id="FungiDB:MYCFIDRAFT_190787"/>
<evidence type="ECO:0000256" key="2">
    <source>
        <dbReference type="ARBA" id="ARBA00022448"/>
    </source>
</evidence>
<dbReference type="RefSeq" id="XP_007930899.1">
    <property type="nucleotide sequence ID" value="XM_007932708.1"/>
</dbReference>
<evidence type="ECO:0000313" key="9">
    <source>
        <dbReference type="EMBL" id="EME78540.1"/>
    </source>
</evidence>
<feature type="transmembrane region" description="Helical" evidence="7">
    <location>
        <begin position="286"/>
        <end position="314"/>
    </location>
</feature>
<feature type="transmembrane region" description="Helical" evidence="7">
    <location>
        <begin position="455"/>
        <end position="475"/>
    </location>
</feature>
<feature type="transmembrane region" description="Helical" evidence="7">
    <location>
        <begin position="132"/>
        <end position="152"/>
    </location>
</feature>
<keyword evidence="6 7" id="KW-0472">Membrane</keyword>
<comment type="subcellular location">
    <subcellularLocation>
        <location evidence="1">Membrane</location>
        <topology evidence="1">Multi-pass membrane protein</topology>
    </subcellularLocation>
</comment>
<dbReference type="InterPro" id="IPR004840">
    <property type="entry name" value="Amino_acid_permease_CS"/>
</dbReference>
<dbReference type="GO" id="GO:0016020">
    <property type="term" value="C:membrane"/>
    <property type="evidence" value="ECO:0007669"/>
    <property type="project" value="UniProtKB-SubCell"/>
</dbReference>
<gene>
    <name evidence="9" type="ORF">MYCFIDRAFT_190787</name>
</gene>
<dbReference type="InterPro" id="IPR004841">
    <property type="entry name" value="AA-permease/SLC12A_dom"/>
</dbReference>
<organism evidence="9 10">
    <name type="scientific">Pseudocercospora fijiensis (strain CIRAD86)</name>
    <name type="common">Black leaf streak disease fungus</name>
    <name type="synonym">Mycosphaerella fijiensis</name>
    <dbReference type="NCBI Taxonomy" id="383855"/>
    <lineage>
        <taxon>Eukaryota</taxon>
        <taxon>Fungi</taxon>
        <taxon>Dikarya</taxon>
        <taxon>Ascomycota</taxon>
        <taxon>Pezizomycotina</taxon>
        <taxon>Dothideomycetes</taxon>
        <taxon>Dothideomycetidae</taxon>
        <taxon>Mycosphaerellales</taxon>
        <taxon>Mycosphaerellaceae</taxon>
        <taxon>Pseudocercospora</taxon>
    </lineage>
</organism>
<keyword evidence="2" id="KW-0813">Transport</keyword>
<dbReference type="Gene3D" id="1.20.1740.10">
    <property type="entry name" value="Amino acid/polyamine transporter I"/>
    <property type="match status" value="1"/>
</dbReference>
<feature type="transmembrane region" description="Helical" evidence="7">
    <location>
        <begin position="348"/>
        <end position="367"/>
    </location>
</feature>
<feature type="transmembrane region" description="Helical" evidence="7">
    <location>
        <begin position="247"/>
        <end position="266"/>
    </location>
</feature>
<dbReference type="GO" id="GO:0015171">
    <property type="term" value="F:amino acid transmembrane transporter activity"/>
    <property type="evidence" value="ECO:0007669"/>
    <property type="project" value="TreeGrafter"/>
</dbReference>
<sequence length="526" mass="57403">MDNSDVEGGNQLKRELRGRHMQMIAIGGAIGAGLFVGSGSALQAGGPASLVLGFIIIGGMLLLTMQALAEMAVLFPVNGAFFTYAVRFIDPSWGFAIGWDYAIGWLVILPFEITAASLTIKFWDSAKDINIAVWITVFLVALSAVQIFGIRGYGEVEFVLSIIKVLACTGFIILGIIIDCGGVPTDHRGYLGARYWHHPGAFRHGFKGFCSVFVTAAFAFGGTELSGLAAAEAKNPLKSIPQATKQVFWRIAFFYVVCLFILGLVVPSDSDVLLNSHGANTKASPFVYAMVLAGIKGLPSVFNVVICLSVLSVANSSAFGSTRTMQALAAHGMGPQALAYIDKRGRPLWCVLIQLSFGLLAFVNEATSGGPEFFNWLLALTGLANFFIWATICLSHVRFRAGWIAQGRSIEEIPYKAFFGVWGSYIGIAMNIICLIACFYVALWPIGGSPNAKDFFESYLAAPLILTMYICWKVWTRDWKLFIRAAEMDVTSGMRQNLTELRELAEERQRTLGLASWPRRIVRALF</sequence>
<dbReference type="EMBL" id="KB446563">
    <property type="protein sequence ID" value="EME78540.1"/>
    <property type="molecule type" value="Genomic_DNA"/>
</dbReference>
<proteinExistence type="predicted"/>
<keyword evidence="4" id="KW-0029">Amino-acid transport</keyword>
<evidence type="ECO:0000256" key="1">
    <source>
        <dbReference type="ARBA" id="ARBA00004141"/>
    </source>
</evidence>
<dbReference type="FunFam" id="1.20.1740.10:FF:000017">
    <property type="entry name" value="Amino acid permease"/>
    <property type="match status" value="1"/>
</dbReference>
<evidence type="ECO:0000256" key="5">
    <source>
        <dbReference type="ARBA" id="ARBA00022989"/>
    </source>
</evidence>
<dbReference type="GeneID" id="19335176"/>
<feature type="transmembrane region" description="Helical" evidence="7">
    <location>
        <begin position="23"/>
        <end position="42"/>
    </location>
</feature>
<reference evidence="9 10" key="1">
    <citation type="journal article" date="2012" name="PLoS Pathog.">
        <title>Diverse lifestyles and strategies of plant pathogenesis encoded in the genomes of eighteen Dothideomycetes fungi.</title>
        <authorList>
            <person name="Ohm R.A."/>
            <person name="Feau N."/>
            <person name="Henrissat B."/>
            <person name="Schoch C.L."/>
            <person name="Horwitz B.A."/>
            <person name="Barry K.W."/>
            <person name="Condon B.J."/>
            <person name="Copeland A.C."/>
            <person name="Dhillon B."/>
            <person name="Glaser F."/>
            <person name="Hesse C.N."/>
            <person name="Kosti I."/>
            <person name="LaButti K."/>
            <person name="Lindquist E.A."/>
            <person name="Lucas S."/>
            <person name="Salamov A.A."/>
            <person name="Bradshaw R.E."/>
            <person name="Ciuffetti L."/>
            <person name="Hamelin R.C."/>
            <person name="Kema G.H.J."/>
            <person name="Lawrence C."/>
            <person name="Scott J.A."/>
            <person name="Spatafora J.W."/>
            <person name="Turgeon B.G."/>
            <person name="de Wit P.J.G.M."/>
            <person name="Zhong S."/>
            <person name="Goodwin S.B."/>
            <person name="Grigoriev I.V."/>
        </authorList>
    </citation>
    <scope>NUCLEOTIDE SEQUENCE [LARGE SCALE GENOMIC DNA]</scope>
    <source>
        <strain evidence="9 10">CIRAD86</strain>
    </source>
</reference>
<dbReference type="OrthoDB" id="3900342at2759"/>
<evidence type="ECO:0000259" key="8">
    <source>
        <dbReference type="Pfam" id="PF00324"/>
    </source>
</evidence>
<keyword evidence="10" id="KW-1185">Reference proteome</keyword>
<keyword evidence="5 7" id="KW-1133">Transmembrane helix</keyword>
<dbReference type="PIRSF" id="PIRSF006060">
    <property type="entry name" value="AA_transporter"/>
    <property type="match status" value="1"/>
</dbReference>
<dbReference type="Pfam" id="PF00324">
    <property type="entry name" value="AA_permease"/>
    <property type="match status" value="1"/>
</dbReference>
<name>M2YLB9_PSEFD</name>
<dbReference type="PANTHER" id="PTHR43341">
    <property type="entry name" value="AMINO ACID PERMEASE"/>
    <property type="match status" value="1"/>
</dbReference>
<dbReference type="Proteomes" id="UP000016932">
    <property type="component" value="Unassembled WGS sequence"/>
</dbReference>
<dbReference type="InterPro" id="IPR050524">
    <property type="entry name" value="APC_YAT"/>
</dbReference>
<dbReference type="HOGENOM" id="CLU_007946_12_0_1"/>
<dbReference type="PROSITE" id="PS00218">
    <property type="entry name" value="AMINO_ACID_PERMEASE_1"/>
    <property type="match status" value="1"/>
</dbReference>
<dbReference type="PANTHER" id="PTHR43341:SF1">
    <property type="entry name" value="GENERAL AMINO-ACID PERMEASE GAP1"/>
    <property type="match status" value="1"/>
</dbReference>
<accession>M2YLB9</accession>
<feature type="transmembrane region" description="Helical" evidence="7">
    <location>
        <begin position="418"/>
        <end position="443"/>
    </location>
</feature>
<feature type="transmembrane region" description="Helical" evidence="7">
    <location>
        <begin position="48"/>
        <end position="65"/>
    </location>
</feature>
<evidence type="ECO:0000256" key="7">
    <source>
        <dbReference type="SAM" id="Phobius"/>
    </source>
</evidence>
<dbReference type="AlphaFoldDB" id="M2YLB9"/>